<sequence>MWTAFALASSRAVIHRCRSTSELAFKCNATVPRGVSLLLIFFSSASSSSFFILLSVFIFPDPFPWNRCESCRNASFGLSLGKAPFVALTRDIFCISVSNKPLFLHNSKAAARPDLTMGSSSKMVAEAVAKSGCFTSSSRFTVLQPILSSNSDSESPASSFSSFSSKSIISSWSSLLPDSPYVGMSPRVLQNSEVALKTMFNPFLCSGSFSLLTSSSSLIFSTIFSPESLSSCLCFSFLCFSSCFCSSCSASSSSNAVDSGTVKSSSSLISIAAIRTSSDIWGTTEGTAVSSTSTFSTTSSSCLRPRPRVLEPKSVLRGQDDSLALIEGIYLVLHFESL</sequence>
<keyword evidence="1" id="KW-0812">Transmembrane</keyword>
<protein>
    <submittedName>
        <fullName evidence="2">Uncharacterized protein</fullName>
    </submittedName>
</protein>
<proteinExistence type="predicted"/>
<accession>A0A4Z2JK84</accession>
<organism evidence="2 3">
    <name type="scientific">Liparis tanakae</name>
    <name type="common">Tanaka's snailfish</name>
    <dbReference type="NCBI Taxonomy" id="230148"/>
    <lineage>
        <taxon>Eukaryota</taxon>
        <taxon>Metazoa</taxon>
        <taxon>Chordata</taxon>
        <taxon>Craniata</taxon>
        <taxon>Vertebrata</taxon>
        <taxon>Euteleostomi</taxon>
        <taxon>Actinopterygii</taxon>
        <taxon>Neopterygii</taxon>
        <taxon>Teleostei</taxon>
        <taxon>Neoteleostei</taxon>
        <taxon>Acanthomorphata</taxon>
        <taxon>Eupercaria</taxon>
        <taxon>Perciformes</taxon>
        <taxon>Cottioidei</taxon>
        <taxon>Cottales</taxon>
        <taxon>Liparidae</taxon>
        <taxon>Liparis</taxon>
    </lineage>
</organism>
<name>A0A4Z2JK84_9TELE</name>
<comment type="caution">
    <text evidence="2">The sequence shown here is derived from an EMBL/GenBank/DDBJ whole genome shotgun (WGS) entry which is preliminary data.</text>
</comment>
<keyword evidence="1" id="KW-1133">Transmembrane helix</keyword>
<reference evidence="2 3" key="1">
    <citation type="submission" date="2019-03" db="EMBL/GenBank/DDBJ databases">
        <title>First draft genome of Liparis tanakae, snailfish: a comprehensive survey of snailfish specific genes.</title>
        <authorList>
            <person name="Kim W."/>
            <person name="Song I."/>
            <person name="Jeong J.-H."/>
            <person name="Kim D."/>
            <person name="Kim S."/>
            <person name="Ryu S."/>
            <person name="Song J.Y."/>
            <person name="Lee S.K."/>
        </authorList>
    </citation>
    <scope>NUCLEOTIDE SEQUENCE [LARGE SCALE GENOMIC DNA]</scope>
    <source>
        <tissue evidence="2">Muscle</tissue>
    </source>
</reference>
<evidence type="ECO:0000313" key="3">
    <source>
        <dbReference type="Proteomes" id="UP000314294"/>
    </source>
</evidence>
<gene>
    <name evidence="2" type="ORF">EYF80_000265</name>
</gene>
<evidence type="ECO:0000313" key="2">
    <source>
        <dbReference type="EMBL" id="TNN89662.1"/>
    </source>
</evidence>
<dbReference type="EMBL" id="SRLO01000001">
    <property type="protein sequence ID" value="TNN89662.1"/>
    <property type="molecule type" value="Genomic_DNA"/>
</dbReference>
<keyword evidence="1" id="KW-0472">Membrane</keyword>
<keyword evidence="3" id="KW-1185">Reference proteome</keyword>
<dbReference type="Proteomes" id="UP000314294">
    <property type="component" value="Unassembled WGS sequence"/>
</dbReference>
<evidence type="ECO:0000256" key="1">
    <source>
        <dbReference type="SAM" id="Phobius"/>
    </source>
</evidence>
<dbReference type="AlphaFoldDB" id="A0A4Z2JK84"/>
<feature type="transmembrane region" description="Helical" evidence="1">
    <location>
        <begin position="35"/>
        <end position="59"/>
    </location>
</feature>